<accession>A0A0M3JLJ5</accession>
<dbReference type="AlphaFoldDB" id="A0A0M3JLJ5"/>
<sequence>MNGRWISDRNGHVAMKDLTELRQYEAVVHHSI</sequence>
<dbReference type="OrthoDB" id="5773018at2759"/>
<reference evidence="3" key="1">
    <citation type="submission" date="2017-02" db="UniProtKB">
        <authorList>
            <consortium name="WormBaseParasite"/>
        </authorList>
    </citation>
    <scope>IDENTIFICATION</scope>
</reference>
<proteinExistence type="predicted"/>
<protein>
    <submittedName>
        <fullName evidence="3">Transposase</fullName>
    </submittedName>
</protein>
<dbReference type="EMBL" id="UYRR01022044">
    <property type="protein sequence ID" value="VDK31246.1"/>
    <property type="molecule type" value="Genomic_DNA"/>
</dbReference>
<evidence type="ECO:0000313" key="3">
    <source>
        <dbReference type="WBParaSite" id="ASIM_0000852601-mRNA-1"/>
    </source>
</evidence>
<evidence type="ECO:0000313" key="1">
    <source>
        <dbReference type="EMBL" id="VDK31246.1"/>
    </source>
</evidence>
<dbReference type="Proteomes" id="UP000267096">
    <property type="component" value="Unassembled WGS sequence"/>
</dbReference>
<keyword evidence="2" id="KW-1185">Reference proteome</keyword>
<name>A0A0M3JLJ5_ANISI</name>
<reference evidence="1 2" key="2">
    <citation type="submission" date="2018-11" db="EMBL/GenBank/DDBJ databases">
        <authorList>
            <consortium name="Pathogen Informatics"/>
        </authorList>
    </citation>
    <scope>NUCLEOTIDE SEQUENCE [LARGE SCALE GENOMIC DNA]</scope>
</reference>
<gene>
    <name evidence="1" type="ORF">ASIM_LOCUS8283</name>
</gene>
<organism evidence="3">
    <name type="scientific">Anisakis simplex</name>
    <name type="common">Herring worm</name>
    <dbReference type="NCBI Taxonomy" id="6269"/>
    <lineage>
        <taxon>Eukaryota</taxon>
        <taxon>Metazoa</taxon>
        <taxon>Ecdysozoa</taxon>
        <taxon>Nematoda</taxon>
        <taxon>Chromadorea</taxon>
        <taxon>Rhabditida</taxon>
        <taxon>Spirurina</taxon>
        <taxon>Ascaridomorpha</taxon>
        <taxon>Ascaridoidea</taxon>
        <taxon>Anisakidae</taxon>
        <taxon>Anisakis</taxon>
        <taxon>Anisakis simplex complex</taxon>
    </lineage>
</organism>
<dbReference type="WBParaSite" id="ASIM_0000852601-mRNA-1">
    <property type="protein sequence ID" value="ASIM_0000852601-mRNA-1"/>
    <property type="gene ID" value="ASIM_0000852601"/>
</dbReference>
<evidence type="ECO:0000313" key="2">
    <source>
        <dbReference type="Proteomes" id="UP000267096"/>
    </source>
</evidence>